<name>A0ABQ7JMA0_9FUNG</name>
<sequence>NATKSSGSGTSRQNITFTATTITGRPYHGSKRSVLSMALMINGDHWVVECHPD</sequence>
<comment type="caution">
    <text evidence="1">The sequence shown here is derived from an EMBL/GenBank/DDBJ whole genome shotgun (WGS) entry which is preliminary data.</text>
</comment>
<evidence type="ECO:0000313" key="1">
    <source>
        <dbReference type="EMBL" id="KAG0280435.1"/>
    </source>
</evidence>
<gene>
    <name evidence="1" type="ORF">BGZ96_001563</name>
</gene>
<evidence type="ECO:0000313" key="2">
    <source>
        <dbReference type="Proteomes" id="UP001194696"/>
    </source>
</evidence>
<keyword evidence="2" id="KW-1185">Reference proteome</keyword>
<proteinExistence type="predicted"/>
<dbReference type="Proteomes" id="UP001194696">
    <property type="component" value="Unassembled WGS sequence"/>
</dbReference>
<reference evidence="1 2" key="1">
    <citation type="journal article" date="2020" name="Fungal Divers.">
        <title>Resolving the Mortierellaceae phylogeny through synthesis of multi-gene phylogenetics and phylogenomics.</title>
        <authorList>
            <person name="Vandepol N."/>
            <person name="Liber J."/>
            <person name="Desiro A."/>
            <person name="Na H."/>
            <person name="Kennedy M."/>
            <person name="Barry K."/>
            <person name="Grigoriev I.V."/>
            <person name="Miller A.N."/>
            <person name="O'Donnell K."/>
            <person name="Stajich J.E."/>
            <person name="Bonito G."/>
        </authorList>
    </citation>
    <scope>NUCLEOTIDE SEQUENCE [LARGE SCALE GENOMIC DNA]</scope>
    <source>
        <strain evidence="1 2">AD045</strain>
    </source>
</reference>
<dbReference type="EMBL" id="JAAAIM010001264">
    <property type="protein sequence ID" value="KAG0280435.1"/>
    <property type="molecule type" value="Genomic_DNA"/>
</dbReference>
<feature type="non-terminal residue" evidence="1">
    <location>
        <position position="1"/>
    </location>
</feature>
<protein>
    <submittedName>
        <fullName evidence="1">Uncharacterized protein</fullName>
    </submittedName>
</protein>
<organism evidence="1 2">
    <name type="scientific">Linnemannia gamsii</name>
    <dbReference type="NCBI Taxonomy" id="64522"/>
    <lineage>
        <taxon>Eukaryota</taxon>
        <taxon>Fungi</taxon>
        <taxon>Fungi incertae sedis</taxon>
        <taxon>Mucoromycota</taxon>
        <taxon>Mortierellomycotina</taxon>
        <taxon>Mortierellomycetes</taxon>
        <taxon>Mortierellales</taxon>
        <taxon>Mortierellaceae</taxon>
        <taxon>Linnemannia</taxon>
    </lineage>
</organism>
<accession>A0ABQ7JMA0</accession>